<evidence type="ECO:0000313" key="1">
    <source>
        <dbReference type="EMBL" id="EKM24893.1"/>
    </source>
</evidence>
<protein>
    <submittedName>
        <fullName evidence="1">Uncharacterized protein</fullName>
    </submittedName>
</protein>
<proteinExistence type="predicted"/>
<dbReference type="AlphaFoldDB" id="A0A454CMI5"/>
<name>A0A454CMI5_VIBHA</name>
<feature type="non-terminal residue" evidence="1">
    <location>
        <position position="23"/>
    </location>
</feature>
<comment type="caution">
    <text evidence="1">The sequence shown here is derived from an EMBL/GenBank/DDBJ whole genome shotgun (WGS) entry which is preliminary data.</text>
</comment>
<accession>A0A454CMI5</accession>
<reference evidence="1 2" key="1">
    <citation type="submission" date="2012-10" db="EMBL/GenBank/DDBJ databases">
        <title>Genome sequence of Vibrio Cholerae HENC-02.</title>
        <authorList>
            <person name="Eppinger M."/>
            <person name="Hasan N.A."/>
            <person name="Sengamalay N."/>
            <person name="Hine E."/>
            <person name="Su Q."/>
            <person name="Daugherty S.C."/>
            <person name="Young S."/>
            <person name="Sadzewicz L."/>
            <person name="Tallon L."/>
            <person name="Cebula T.A."/>
            <person name="Ravel J."/>
            <person name="Colwell R.R."/>
        </authorList>
    </citation>
    <scope>NUCLEOTIDE SEQUENCE [LARGE SCALE GENOMIC DNA]</scope>
    <source>
        <strain evidence="1 2">HENC-02</strain>
    </source>
</reference>
<organism evidence="1 2">
    <name type="scientific">Vibrio harveyi</name>
    <name type="common">Beneckea harveyi</name>
    <dbReference type="NCBI Taxonomy" id="669"/>
    <lineage>
        <taxon>Bacteria</taxon>
        <taxon>Pseudomonadati</taxon>
        <taxon>Pseudomonadota</taxon>
        <taxon>Gammaproteobacteria</taxon>
        <taxon>Vibrionales</taxon>
        <taxon>Vibrionaceae</taxon>
        <taxon>Vibrio</taxon>
    </lineage>
</organism>
<gene>
    <name evidence="1" type="ORF">VCHENC02_0403A</name>
</gene>
<dbReference type="Proteomes" id="UP000008367">
    <property type="component" value="Unassembled WGS sequence"/>
</dbReference>
<sequence>MTATAKCSIDIDTIGFDSQAING</sequence>
<dbReference type="EMBL" id="AJSR01002878">
    <property type="protein sequence ID" value="EKM24893.1"/>
    <property type="molecule type" value="Genomic_DNA"/>
</dbReference>
<evidence type="ECO:0000313" key="2">
    <source>
        <dbReference type="Proteomes" id="UP000008367"/>
    </source>
</evidence>